<reference evidence="2" key="2">
    <citation type="submission" date="2020-11" db="EMBL/GenBank/DDBJ databases">
        <title>Whole genome sequencing of Colletotrichum sp.</title>
        <authorList>
            <person name="Li H."/>
        </authorList>
    </citation>
    <scope>NUCLEOTIDE SEQUENCE</scope>
    <source>
        <strain evidence="2">CkLH20</strain>
    </source>
</reference>
<gene>
    <name evidence="2" type="ORF">CkaCkLH20_05540</name>
</gene>
<feature type="signal peptide" evidence="1">
    <location>
        <begin position="1"/>
        <end position="19"/>
    </location>
</feature>
<dbReference type="GeneID" id="62161332"/>
<keyword evidence="3" id="KW-1185">Reference proteome</keyword>
<protein>
    <submittedName>
        <fullName evidence="2">Uncharacterized protein</fullName>
    </submittedName>
</protein>
<dbReference type="Proteomes" id="UP000781932">
    <property type="component" value="Unassembled WGS sequence"/>
</dbReference>
<organism evidence="2 3">
    <name type="scientific">Colletotrichum karsti</name>
    <dbReference type="NCBI Taxonomy" id="1095194"/>
    <lineage>
        <taxon>Eukaryota</taxon>
        <taxon>Fungi</taxon>
        <taxon>Dikarya</taxon>
        <taxon>Ascomycota</taxon>
        <taxon>Pezizomycotina</taxon>
        <taxon>Sordariomycetes</taxon>
        <taxon>Hypocreomycetidae</taxon>
        <taxon>Glomerellales</taxon>
        <taxon>Glomerellaceae</taxon>
        <taxon>Colletotrichum</taxon>
        <taxon>Colletotrichum boninense species complex</taxon>
    </lineage>
</organism>
<accession>A0A9P6I5N0</accession>
<evidence type="ECO:0000256" key="1">
    <source>
        <dbReference type="SAM" id="SignalP"/>
    </source>
</evidence>
<proteinExistence type="predicted"/>
<evidence type="ECO:0000313" key="3">
    <source>
        <dbReference type="Proteomes" id="UP000781932"/>
    </source>
</evidence>
<dbReference type="OrthoDB" id="5171533at2759"/>
<keyword evidence="1" id="KW-0732">Signal</keyword>
<dbReference type="RefSeq" id="XP_038746155.1">
    <property type="nucleotide sequence ID" value="XM_038888258.1"/>
</dbReference>
<feature type="chain" id="PRO_5040158606" evidence="1">
    <location>
        <begin position="20"/>
        <end position="203"/>
    </location>
</feature>
<evidence type="ECO:0000313" key="2">
    <source>
        <dbReference type="EMBL" id="KAF9876694.1"/>
    </source>
</evidence>
<dbReference type="EMBL" id="JAATWM020000016">
    <property type="protein sequence ID" value="KAF9876694.1"/>
    <property type="molecule type" value="Genomic_DNA"/>
</dbReference>
<reference evidence="2" key="1">
    <citation type="submission" date="2020-03" db="EMBL/GenBank/DDBJ databases">
        <authorList>
            <person name="He L."/>
        </authorList>
    </citation>
    <scope>NUCLEOTIDE SEQUENCE</scope>
    <source>
        <strain evidence="2">CkLH20</strain>
    </source>
</reference>
<dbReference type="AlphaFoldDB" id="A0A9P6I5N0"/>
<name>A0A9P6I5N0_9PEZI</name>
<sequence>MQLMKSIFLLGLFAVQSLAEPIRVARSPSPAVAEYQRAVASHNDKRQNGYVEWPVGDDVPNVDMRDFDKVGRGGSIKTDGLASCIAIVVYNKTPQDDDNDKFLAHISALGWEDQLTPFFEAMDLSDPRVMIIVPLPEETDSPAVMKKVNEDLIARVFDEWEDYDPKAYVRDGARVNERGGSRLWVDGDNVVHWSVTGAVIEPR</sequence>
<comment type="caution">
    <text evidence="2">The sequence shown here is derived from an EMBL/GenBank/DDBJ whole genome shotgun (WGS) entry which is preliminary data.</text>
</comment>